<evidence type="ECO:0000313" key="1">
    <source>
        <dbReference type="EMBL" id="KAI0055804.1"/>
    </source>
</evidence>
<reference evidence="1" key="2">
    <citation type="journal article" date="2022" name="New Phytol.">
        <title>Evolutionary transition to the ectomycorrhizal habit in the genomes of a hyperdiverse lineage of mushroom-forming fungi.</title>
        <authorList>
            <person name="Looney B."/>
            <person name="Miyauchi S."/>
            <person name="Morin E."/>
            <person name="Drula E."/>
            <person name="Courty P.E."/>
            <person name="Kohler A."/>
            <person name="Kuo A."/>
            <person name="LaButti K."/>
            <person name="Pangilinan J."/>
            <person name="Lipzen A."/>
            <person name="Riley R."/>
            <person name="Andreopoulos W."/>
            <person name="He G."/>
            <person name="Johnson J."/>
            <person name="Nolan M."/>
            <person name="Tritt A."/>
            <person name="Barry K.W."/>
            <person name="Grigoriev I.V."/>
            <person name="Nagy L.G."/>
            <person name="Hibbett D."/>
            <person name="Henrissat B."/>
            <person name="Matheny P.B."/>
            <person name="Labbe J."/>
            <person name="Martin F.M."/>
        </authorList>
    </citation>
    <scope>NUCLEOTIDE SEQUENCE</scope>
    <source>
        <strain evidence="1">HHB10654</strain>
    </source>
</reference>
<reference evidence="1" key="1">
    <citation type="submission" date="2021-03" db="EMBL/GenBank/DDBJ databases">
        <authorList>
            <consortium name="DOE Joint Genome Institute"/>
            <person name="Ahrendt S."/>
            <person name="Looney B.P."/>
            <person name="Miyauchi S."/>
            <person name="Morin E."/>
            <person name="Drula E."/>
            <person name="Courty P.E."/>
            <person name="Chicoki N."/>
            <person name="Fauchery L."/>
            <person name="Kohler A."/>
            <person name="Kuo A."/>
            <person name="Labutti K."/>
            <person name="Pangilinan J."/>
            <person name="Lipzen A."/>
            <person name="Riley R."/>
            <person name="Andreopoulos W."/>
            <person name="He G."/>
            <person name="Johnson J."/>
            <person name="Barry K.W."/>
            <person name="Grigoriev I.V."/>
            <person name="Nagy L."/>
            <person name="Hibbett D."/>
            <person name="Henrissat B."/>
            <person name="Matheny P.B."/>
            <person name="Labbe J."/>
            <person name="Martin F."/>
        </authorList>
    </citation>
    <scope>NUCLEOTIDE SEQUENCE</scope>
    <source>
        <strain evidence="1">HHB10654</strain>
    </source>
</reference>
<evidence type="ECO:0000313" key="2">
    <source>
        <dbReference type="Proteomes" id="UP000814140"/>
    </source>
</evidence>
<dbReference type="Proteomes" id="UP000814140">
    <property type="component" value="Unassembled WGS sequence"/>
</dbReference>
<protein>
    <submittedName>
        <fullName evidence="1">Uncharacterized protein</fullName>
    </submittedName>
</protein>
<name>A0ACB8SH05_9AGAM</name>
<proteinExistence type="predicted"/>
<dbReference type="EMBL" id="MU277279">
    <property type="protein sequence ID" value="KAI0055804.1"/>
    <property type="molecule type" value="Genomic_DNA"/>
</dbReference>
<comment type="caution">
    <text evidence="1">The sequence shown here is derived from an EMBL/GenBank/DDBJ whole genome shotgun (WGS) entry which is preliminary data.</text>
</comment>
<gene>
    <name evidence="1" type="ORF">BV25DRAFT_1815131</name>
</gene>
<feature type="non-terminal residue" evidence="1">
    <location>
        <position position="1"/>
    </location>
</feature>
<keyword evidence="2" id="KW-1185">Reference proteome</keyword>
<organism evidence="1 2">
    <name type="scientific">Artomyces pyxidatus</name>
    <dbReference type="NCBI Taxonomy" id="48021"/>
    <lineage>
        <taxon>Eukaryota</taxon>
        <taxon>Fungi</taxon>
        <taxon>Dikarya</taxon>
        <taxon>Basidiomycota</taxon>
        <taxon>Agaricomycotina</taxon>
        <taxon>Agaricomycetes</taxon>
        <taxon>Russulales</taxon>
        <taxon>Auriscalpiaceae</taxon>
        <taxon>Artomyces</taxon>
    </lineage>
</organism>
<accession>A0ACB8SH05</accession>
<sequence length="289" mass="31850">IVDREGRVVVYLAGRPTTDGSWDKTAAEASDLLGKVRHDCRNDFKPAQKEHQRGHYAILHTGYSHGGGPTAPYSVAKKTEIQGKAVEMLKRSPAFLRIAGFASSAFQMGAPLLFDHYDAVLRDISRDRPGLSKPFRNSVFPTATFNLGPQAVTFPHRDAKNVPYGWCAVTALGNYNPELGGHIYLWELKLVVEFPPGSTILIPSALVTHGNTPIQPGEVRQSFTQYCAGSLMRWHAYGFRTADALSREDPALKKHLAATEGQRRAAALALFSKHKDLAAQHAVRIQRRV</sequence>